<name>A0ABV9F8A2_9BACL</name>
<dbReference type="PANTHER" id="PTHR43308">
    <property type="entry name" value="OUTER MEMBRANE PROTEIN ALPHA-RELATED"/>
    <property type="match status" value="1"/>
</dbReference>
<feature type="region of interest" description="Disordered" evidence="1">
    <location>
        <begin position="437"/>
        <end position="464"/>
    </location>
</feature>
<feature type="chain" id="PRO_5046910412" evidence="2">
    <location>
        <begin position="33"/>
        <end position="1782"/>
    </location>
</feature>
<dbReference type="RefSeq" id="WP_378092565.1">
    <property type="nucleotide sequence ID" value="NZ_JBHSEP010000002.1"/>
</dbReference>
<feature type="domain" description="SLH" evidence="3">
    <location>
        <begin position="93"/>
        <end position="154"/>
    </location>
</feature>
<evidence type="ECO:0000256" key="2">
    <source>
        <dbReference type="SAM" id="SignalP"/>
    </source>
</evidence>
<feature type="domain" description="SLH" evidence="3">
    <location>
        <begin position="155"/>
        <end position="218"/>
    </location>
</feature>
<accession>A0ABV9F8A2</accession>
<dbReference type="PROSITE" id="PS51272">
    <property type="entry name" value="SLH"/>
    <property type="match status" value="3"/>
</dbReference>
<dbReference type="Proteomes" id="UP001596028">
    <property type="component" value="Unassembled WGS sequence"/>
</dbReference>
<protein>
    <submittedName>
        <fullName evidence="4">S-layer homology domain-containing protein</fullName>
    </submittedName>
</protein>
<reference evidence="5" key="1">
    <citation type="journal article" date="2019" name="Int. J. Syst. Evol. Microbiol.">
        <title>The Global Catalogue of Microorganisms (GCM) 10K type strain sequencing project: providing services to taxonomists for standard genome sequencing and annotation.</title>
        <authorList>
            <consortium name="The Broad Institute Genomics Platform"/>
            <consortium name="The Broad Institute Genome Sequencing Center for Infectious Disease"/>
            <person name="Wu L."/>
            <person name="Ma J."/>
        </authorList>
    </citation>
    <scope>NUCLEOTIDE SEQUENCE [LARGE SCALE GENOMIC DNA]</scope>
    <source>
        <strain evidence="5">CCUG 49571</strain>
    </source>
</reference>
<dbReference type="InterPro" id="IPR051465">
    <property type="entry name" value="Cell_Envelope_Struct_Comp"/>
</dbReference>
<keyword evidence="5" id="KW-1185">Reference proteome</keyword>
<evidence type="ECO:0000256" key="1">
    <source>
        <dbReference type="SAM" id="MobiDB-lite"/>
    </source>
</evidence>
<evidence type="ECO:0000259" key="3">
    <source>
        <dbReference type="PROSITE" id="PS51272"/>
    </source>
</evidence>
<feature type="signal peptide" evidence="2">
    <location>
        <begin position="1"/>
        <end position="32"/>
    </location>
</feature>
<feature type="compositionally biased region" description="Gly residues" evidence="1">
    <location>
        <begin position="440"/>
        <end position="457"/>
    </location>
</feature>
<dbReference type="EMBL" id="JBHSEP010000002">
    <property type="protein sequence ID" value="MFC4597409.1"/>
    <property type="molecule type" value="Genomic_DNA"/>
</dbReference>
<evidence type="ECO:0000313" key="4">
    <source>
        <dbReference type="EMBL" id="MFC4597409.1"/>
    </source>
</evidence>
<feature type="domain" description="SLH" evidence="3">
    <location>
        <begin position="34"/>
        <end position="92"/>
    </location>
</feature>
<organism evidence="4 5">
    <name type="scientific">Cohnella hongkongensis</name>
    <dbReference type="NCBI Taxonomy" id="178337"/>
    <lineage>
        <taxon>Bacteria</taxon>
        <taxon>Bacillati</taxon>
        <taxon>Bacillota</taxon>
        <taxon>Bacilli</taxon>
        <taxon>Bacillales</taxon>
        <taxon>Paenibacillaceae</taxon>
        <taxon>Cohnella</taxon>
    </lineage>
</organism>
<comment type="caution">
    <text evidence="4">The sequence shown here is derived from an EMBL/GenBank/DDBJ whole genome shotgun (WGS) entry which is preliminary data.</text>
</comment>
<gene>
    <name evidence="4" type="ORF">ACFO3S_04105</name>
</gene>
<dbReference type="Pfam" id="PF00395">
    <property type="entry name" value="SLH"/>
    <property type="match status" value="3"/>
</dbReference>
<keyword evidence="2" id="KW-0732">Signal</keyword>
<proteinExistence type="predicted"/>
<dbReference type="InterPro" id="IPR001119">
    <property type="entry name" value="SLH_dom"/>
</dbReference>
<sequence length="1782" mass="191550">MEFKQRHKSSLFRLIALAMAVCMLSSAFLERAASAASSPADIRGGWSERVVLEWMDKGWLTGYPDGTVRPKLEVTRAEFFSLANKSLGFVDEAAISFSDAKQGNWKTKQAAIAVQAGYAEVYPDGTIQPDRKITREEVSVMVAKAFGLKLNPGETSAFIDAASISNAGKGAVGALVAAGILKGYPDGSFRPKKVITREEAVVILDGALKKLERGSDKDRTFSAAGTYGPASGTEKVAGNAVVTASGAILRNMEIQGDLLLSASIGEGEAVLDNVKVKGTVTVNGGGPNSIHLKDSELEILLVDKKNGNVRIVAAGSTLVKRVDLRSGARLESDADEGKGYEAVHLTKEMPAGSKAILKGEFAETNVASSNVEIELVEGTIGKMSVLPGASGNTLKLEDDARIGELTLEEETTVQGQGAIDRAIVGDRAKESKFERVPGKLEGGGVPAPSPGTGGGGNQDTTPPAAPVVDGVRDQGIYSGPVTPNWNDAPGTTSTATLTKDGSNKISYARNTEIAEDGSYILSVTARKDSNGARAVTTIRFTIDSAIAVPALIEGVEEGGTYASAIITWNDAPGHTSTATLAKDGAEAASFTYGTEISEDGEYALEVTTRKDSNGRTVRQQIAFTIDSVPPAARSISATGNLRNTPAGNAYYNIRLQWPSQVGTTSSAMLVKDGATAVPYVMDSLIDQNGDYELTVTWTKLSNGLTASTTREFKVDVGPVGPILSGFTNNGIYFEPVTMSWEPYEGTSIDWNRLTNAETGERFDDIASPTTVEHDGTYEFTAGMRNSSNEIKTYAYKFVITGIRGVTAEGVYGSAMPDWVEPIGFDNGYSEATLSKDGGPAAPYTKGTEIVEDGEYVLAVTWHTSDDHSASQSVRFNIHSEQPEAVTVTGVENGGTYVSVTPTWQDEPGMTSTATLAKDGGEAEAFASGAEISEDGEYVLEVTTRKDSNGLAVRQRIAFTIDSAPPAEATITIDGSTRELGGESVYYSASLTWTEPTGTTSTATLRKDGAEPVQYTTGTLIDQDGDYELIVTTTKQSNGLTSTAVKEFKVNVGPARPVLSGFSDNAILFGPIEMSWTPHEGTQIEGVRLVHKNKGINYLNLRSPMTLEEIGEFVFYVNVREGEETLEYEYKFMIAEIRGVEEGEVSASVTPAWYEPQYFGEVEAVTLTKDGGAPRPHLKGETIDEPGEYVLTVTWRIDGGNSTSQSVRFTIVEAPPAPDLSGFSDNAILFGPAEIAWTPREGTQIDHTTLRNRTVNSFRINPTSPILLDEAAEYEFSVIVSQDGVTGRYDYSFILAEIRGVEEGGVYASATPDWFEPQYFGEAEAALAKDGGSPLPYAKGEIINEPGEYVLTVTWRTDAGNSESKSIRFAIDSRPPAPQLTGFSDILFKPAEIAWAPREGTQIEWSDLWHRNINSHYSYPSSPTTIDVAGEYVLSFRVSDGQESTRYDYQFIVAEIRGIEEGGVYTTASARWYEPQYFGEVEAVLTKDGGSPRPYLRGATINEVGEYVLTVTWRTDSGHSESMSIRFTIVPVPPAPHLSGVSDHAILFAPAEISWAPSEGTQIASTILYHRNRNFVISNLSNPTTIHEAGEYELTVIVNQDGVTGEHKFPFMLVEIRGIEEGGVYASATPEWYEPQYFGEVEAALAKDGGSPIPYAKGEAINEPGEYVLTVTWRTDAGNSESKSIRFTIVGEAPEAPTIDLNGEPNGSNYYSVTPSWTDAEGTTSTATLTRTWDEEPPVTSPYERGTRIEEEGDYVLTVTTTRISNGLTAATTVRFTVTDQVP</sequence>
<evidence type="ECO:0000313" key="5">
    <source>
        <dbReference type="Proteomes" id="UP001596028"/>
    </source>
</evidence>